<protein>
    <recommendedName>
        <fullName evidence="1">Nudix hydrolase domain-containing protein</fullName>
    </recommendedName>
</protein>
<sequence>MLFIEKPEHFNPIFEVVSLFCEFNGKILLLLRREGKSEGGKWGVPAGKREESDKSLLDATIRELNEETGIELKSKNVNYFLKTFVRFPDYDFIYHIFHTKLDKFPEVEVRADEHQDFLWVTPKGALRMNLVKDLDWCIRVFYNKKKGYYPARGN</sequence>
<dbReference type="Gene3D" id="3.90.79.10">
    <property type="entry name" value="Nucleoside Triphosphate Pyrophosphohydrolase"/>
    <property type="match status" value="1"/>
</dbReference>
<evidence type="ECO:0000313" key="2">
    <source>
        <dbReference type="EMBL" id="KKU64369.1"/>
    </source>
</evidence>
<name>A0A0G1S4E1_9BACT</name>
<dbReference type="InterPro" id="IPR000086">
    <property type="entry name" value="NUDIX_hydrolase_dom"/>
</dbReference>
<dbReference type="PANTHER" id="PTHR43736:SF1">
    <property type="entry name" value="DIHYDRONEOPTERIN TRIPHOSPHATE DIPHOSPHATASE"/>
    <property type="match status" value="1"/>
</dbReference>
<comment type="caution">
    <text evidence="2">The sequence shown here is derived from an EMBL/GenBank/DDBJ whole genome shotgun (WGS) entry which is preliminary data.</text>
</comment>
<dbReference type="CDD" id="cd02883">
    <property type="entry name" value="NUDIX_Hydrolase"/>
    <property type="match status" value="1"/>
</dbReference>
<dbReference type="EMBL" id="LCNV01000009">
    <property type="protein sequence ID" value="KKU64369.1"/>
    <property type="molecule type" value="Genomic_DNA"/>
</dbReference>
<accession>A0A0G1S4E1</accession>
<dbReference type="PANTHER" id="PTHR43736">
    <property type="entry name" value="ADP-RIBOSE PYROPHOSPHATASE"/>
    <property type="match status" value="1"/>
</dbReference>
<dbReference type="Pfam" id="PF00293">
    <property type="entry name" value="NUDIX"/>
    <property type="match status" value="1"/>
</dbReference>
<dbReference type="AlphaFoldDB" id="A0A0G1S4E1"/>
<feature type="domain" description="Nudix hydrolase" evidence="1">
    <location>
        <begin position="12"/>
        <end position="144"/>
    </location>
</feature>
<reference evidence="2 3" key="1">
    <citation type="journal article" date="2015" name="Nature">
        <title>rRNA introns, odd ribosomes, and small enigmatic genomes across a large radiation of phyla.</title>
        <authorList>
            <person name="Brown C.T."/>
            <person name="Hug L.A."/>
            <person name="Thomas B.C."/>
            <person name="Sharon I."/>
            <person name="Castelle C.J."/>
            <person name="Singh A."/>
            <person name="Wilkins M.J."/>
            <person name="Williams K.H."/>
            <person name="Banfield J.F."/>
        </authorList>
    </citation>
    <scope>NUCLEOTIDE SEQUENCE [LARGE SCALE GENOMIC DNA]</scope>
</reference>
<organism evidence="2 3">
    <name type="scientific">Candidatus Amesbacteria bacterium GW2011_GWA1_47_16</name>
    <dbReference type="NCBI Taxonomy" id="1618353"/>
    <lineage>
        <taxon>Bacteria</taxon>
        <taxon>Candidatus Amesiibacteriota</taxon>
    </lineage>
</organism>
<dbReference type="Proteomes" id="UP000034364">
    <property type="component" value="Unassembled WGS sequence"/>
</dbReference>
<dbReference type="SUPFAM" id="SSF55811">
    <property type="entry name" value="Nudix"/>
    <property type="match status" value="1"/>
</dbReference>
<dbReference type="InterPro" id="IPR015797">
    <property type="entry name" value="NUDIX_hydrolase-like_dom_sf"/>
</dbReference>
<evidence type="ECO:0000313" key="3">
    <source>
        <dbReference type="Proteomes" id="UP000034364"/>
    </source>
</evidence>
<proteinExistence type="predicted"/>
<evidence type="ECO:0000259" key="1">
    <source>
        <dbReference type="PROSITE" id="PS51462"/>
    </source>
</evidence>
<dbReference type="PROSITE" id="PS51462">
    <property type="entry name" value="NUDIX"/>
    <property type="match status" value="1"/>
</dbReference>
<gene>
    <name evidence="2" type="ORF">UX87_C0009G0051</name>
</gene>